<dbReference type="SUPFAM" id="SSF56281">
    <property type="entry name" value="Metallo-hydrolase/oxidoreductase"/>
    <property type="match status" value="1"/>
</dbReference>
<dbReference type="FunFam" id="3.60.15.10:FF:000041">
    <property type="entry name" value="Metallo-beta-lactamase domain protein"/>
    <property type="match status" value="1"/>
</dbReference>
<evidence type="ECO:0000256" key="2">
    <source>
        <dbReference type="ARBA" id="ARBA00022723"/>
    </source>
</evidence>
<evidence type="ECO:0000256" key="4">
    <source>
        <dbReference type="ARBA" id="ARBA00022833"/>
    </source>
</evidence>
<dbReference type="Gene3D" id="3.60.15.10">
    <property type="entry name" value="Ribonuclease Z/Hydroxyacylglutathione hydrolase-like"/>
    <property type="match status" value="1"/>
</dbReference>
<evidence type="ECO:0000313" key="6">
    <source>
        <dbReference type="EMBL" id="AEQ20505.1"/>
    </source>
</evidence>
<dbReference type="InterPro" id="IPR036388">
    <property type="entry name" value="WH-like_DNA-bd_sf"/>
</dbReference>
<proteinExistence type="inferred from homology"/>
<evidence type="ECO:0000259" key="5">
    <source>
        <dbReference type="SMART" id="SM00849"/>
    </source>
</evidence>
<comment type="similarity">
    <text evidence="1">Belongs to the metallo-beta-lactamase superfamily. Glyoxalase II family.</text>
</comment>
<dbReference type="Gene3D" id="1.10.10.10">
    <property type="entry name" value="Winged helix-like DNA-binding domain superfamily/Winged helix DNA-binding domain"/>
    <property type="match status" value="1"/>
</dbReference>
<protein>
    <submittedName>
        <fullName evidence="6">Metallo-beta-lactamase superfamily protein</fullName>
    </submittedName>
</protein>
<dbReference type="EMBL" id="JF429412">
    <property type="protein sequence ID" value="AEQ20505.1"/>
    <property type="molecule type" value="Genomic_DNA"/>
</dbReference>
<reference evidence="6" key="2">
    <citation type="journal article" date="2011" name="J. Bacteriol.">
        <title>Long-chain N-acyl amino acid synthases are linked to the putative PEP-CTERM/exosortase protein-sorting system in Gram-negative bacteria.</title>
        <authorList>
            <person name="Craig J.W."/>
            <person name="Cherry M.A."/>
            <person name="Brady S.F."/>
        </authorList>
    </citation>
    <scope>NUCLEOTIDE SEQUENCE</scope>
</reference>
<dbReference type="SMART" id="SM00849">
    <property type="entry name" value="Lactamase_B"/>
    <property type="match status" value="1"/>
</dbReference>
<dbReference type="InterPro" id="IPR036866">
    <property type="entry name" value="RibonucZ/Hydroxyglut_hydro"/>
</dbReference>
<feature type="domain" description="Metallo-beta-lactamase" evidence="5">
    <location>
        <begin position="42"/>
        <end position="211"/>
    </location>
</feature>
<organism evidence="6">
    <name type="scientific">uncultured bacterium CSL144</name>
    <dbReference type="NCBI Taxonomy" id="1091570"/>
    <lineage>
        <taxon>Bacteria</taxon>
        <taxon>environmental samples</taxon>
    </lineage>
</organism>
<dbReference type="CDD" id="cd07722">
    <property type="entry name" value="LACTB2-like_MBL-fold"/>
    <property type="match status" value="1"/>
</dbReference>
<name>G4WVQ3_9BACT</name>
<evidence type="ECO:0000256" key="3">
    <source>
        <dbReference type="ARBA" id="ARBA00022801"/>
    </source>
</evidence>
<evidence type="ECO:0000256" key="1">
    <source>
        <dbReference type="ARBA" id="ARBA00006759"/>
    </source>
</evidence>
<keyword evidence="4" id="KW-0862">Zinc</keyword>
<dbReference type="AlphaFoldDB" id="G4WVQ3"/>
<sequence>MAEPQRVVTDTMLGLKLPDYARLSPLVATVLGHNPGPFTGPGTNTYIIGTGRRPLLLDTGIGVPKWAENLPRGLRELANTDELQRVVLTHAHQDHIGGVKDVTRMFGPLEVVKKPWPKPGPDDAAGRPITAIDDGAAITTAGASLNAVFTPGHAPDHLCYYLLEEKALFTGDVILGAGTTVIPDETGDLGQYMDSLRRLLAMDVEKIYPAHGPVIHKARQKISEYIAHRELRERQIVGALRDGPLEVMAIVKRIYTDVPEFLHPAAAQSVRSHLRKLLNEGRVEEHEKVWSLK</sequence>
<reference evidence="6" key="1">
    <citation type="journal article" date="2004" name="Appl. Environ. Microbiol.">
        <title>Long-chain N-acyltyrosine synthases from environmental DNA.</title>
        <authorList>
            <person name="Brady S.F."/>
            <person name="Chao C.J."/>
            <person name="Clardy J."/>
        </authorList>
    </citation>
    <scope>NUCLEOTIDE SEQUENCE</scope>
</reference>
<dbReference type="Pfam" id="PF17778">
    <property type="entry name" value="WHD_BLACT"/>
    <property type="match status" value="1"/>
</dbReference>
<dbReference type="InterPro" id="IPR041516">
    <property type="entry name" value="LACTB2_WH"/>
</dbReference>
<keyword evidence="3" id="KW-0378">Hydrolase</keyword>
<accession>G4WVQ3</accession>
<dbReference type="GO" id="GO:0016787">
    <property type="term" value="F:hydrolase activity"/>
    <property type="evidence" value="ECO:0007669"/>
    <property type="project" value="UniProtKB-KW"/>
</dbReference>
<dbReference type="InterPro" id="IPR047921">
    <property type="entry name" value="LACTB2-like_MBL-fold"/>
</dbReference>
<dbReference type="GO" id="GO:0046872">
    <property type="term" value="F:metal ion binding"/>
    <property type="evidence" value="ECO:0007669"/>
    <property type="project" value="UniProtKB-KW"/>
</dbReference>
<dbReference type="PANTHER" id="PTHR23131">
    <property type="entry name" value="ENDORIBONUCLEASE LACTB2"/>
    <property type="match status" value="1"/>
</dbReference>
<dbReference type="InterPro" id="IPR050662">
    <property type="entry name" value="Sec-metab_biosynth-thioest"/>
</dbReference>
<keyword evidence="2" id="KW-0479">Metal-binding</keyword>
<dbReference type="InterPro" id="IPR001279">
    <property type="entry name" value="Metallo-B-lactamas"/>
</dbReference>
<dbReference type="Pfam" id="PF00753">
    <property type="entry name" value="Lactamase_B"/>
    <property type="match status" value="1"/>
</dbReference>
<dbReference type="PANTHER" id="PTHR23131:SF0">
    <property type="entry name" value="ENDORIBONUCLEASE LACTB2"/>
    <property type="match status" value="1"/>
</dbReference>